<reference evidence="12" key="1">
    <citation type="journal article" date="2023" name="Mol. Biol. Evol.">
        <title>Third-Generation Sequencing Reveals the Adaptive Role of the Epigenome in Three Deep-Sea Polychaetes.</title>
        <authorList>
            <person name="Perez M."/>
            <person name="Aroh O."/>
            <person name="Sun Y."/>
            <person name="Lan Y."/>
            <person name="Juniper S.K."/>
            <person name="Young C.R."/>
            <person name="Angers B."/>
            <person name="Qian P.Y."/>
        </authorList>
    </citation>
    <scope>NUCLEOTIDE SEQUENCE</scope>
    <source>
        <strain evidence="12">R07B-5</strain>
    </source>
</reference>
<keyword evidence="2" id="KW-1003">Cell membrane</keyword>
<feature type="domain" description="UPAR/Ly6" evidence="11">
    <location>
        <begin position="389"/>
        <end position="473"/>
    </location>
</feature>
<dbReference type="InterPro" id="IPR045860">
    <property type="entry name" value="Snake_toxin-like_sf"/>
</dbReference>
<feature type="compositionally biased region" description="Low complexity" evidence="9">
    <location>
        <begin position="243"/>
        <end position="252"/>
    </location>
</feature>
<evidence type="ECO:0000256" key="1">
    <source>
        <dbReference type="ARBA" id="ARBA00004609"/>
    </source>
</evidence>
<keyword evidence="13" id="KW-1185">Reference proteome</keyword>
<feature type="region of interest" description="Disordered" evidence="9">
    <location>
        <begin position="216"/>
        <end position="252"/>
    </location>
</feature>
<keyword evidence="6" id="KW-1015">Disulfide bond</keyword>
<evidence type="ECO:0000313" key="12">
    <source>
        <dbReference type="EMBL" id="KAK2147953.1"/>
    </source>
</evidence>
<dbReference type="GO" id="GO:0098552">
    <property type="term" value="C:side of membrane"/>
    <property type="evidence" value="ECO:0007669"/>
    <property type="project" value="UniProtKB-KW"/>
</dbReference>
<comment type="subcellular location">
    <subcellularLocation>
        <location evidence="1">Cell membrane</location>
        <topology evidence="1">Lipid-anchor</topology>
        <topology evidence="1">GPI-anchor</topology>
    </subcellularLocation>
</comment>
<evidence type="ECO:0000259" key="11">
    <source>
        <dbReference type="Pfam" id="PF00021"/>
    </source>
</evidence>
<keyword evidence="5" id="KW-0472">Membrane</keyword>
<keyword evidence="7" id="KW-0325">Glycoprotein</keyword>
<evidence type="ECO:0000256" key="8">
    <source>
        <dbReference type="ARBA" id="ARBA00023288"/>
    </source>
</evidence>
<dbReference type="SUPFAM" id="SSF57302">
    <property type="entry name" value="Snake toxin-like"/>
    <property type="match status" value="2"/>
</dbReference>
<evidence type="ECO:0000256" key="6">
    <source>
        <dbReference type="ARBA" id="ARBA00023157"/>
    </source>
</evidence>
<protein>
    <recommendedName>
        <fullName evidence="11">UPAR/Ly6 domain-containing protein</fullName>
    </recommendedName>
</protein>
<comment type="caution">
    <text evidence="12">The sequence shown here is derived from an EMBL/GenBank/DDBJ whole genome shotgun (WGS) entry which is preliminary data.</text>
</comment>
<feature type="signal peptide" evidence="10">
    <location>
        <begin position="1"/>
        <end position="22"/>
    </location>
</feature>
<name>A0AAD9MXL8_RIDPI</name>
<proteinExistence type="predicted"/>
<evidence type="ECO:0000256" key="5">
    <source>
        <dbReference type="ARBA" id="ARBA00023136"/>
    </source>
</evidence>
<accession>A0AAD9MXL8</accession>
<dbReference type="CDD" id="cd23539">
    <property type="entry name" value="TFP_LU_ECD_CinHb4_like"/>
    <property type="match status" value="2"/>
</dbReference>
<evidence type="ECO:0000256" key="2">
    <source>
        <dbReference type="ARBA" id="ARBA00022475"/>
    </source>
</evidence>
<dbReference type="AlphaFoldDB" id="A0AAD9MXL8"/>
<dbReference type="InterPro" id="IPR039457">
    <property type="entry name" value="LYPD6-like"/>
</dbReference>
<gene>
    <name evidence="12" type="ORF">NP493_3328g00000</name>
</gene>
<feature type="non-terminal residue" evidence="12">
    <location>
        <position position="541"/>
    </location>
</feature>
<evidence type="ECO:0000256" key="10">
    <source>
        <dbReference type="SAM" id="SignalP"/>
    </source>
</evidence>
<dbReference type="GO" id="GO:0005886">
    <property type="term" value="C:plasma membrane"/>
    <property type="evidence" value="ECO:0007669"/>
    <property type="project" value="UniProtKB-SubCell"/>
</dbReference>
<keyword evidence="4 10" id="KW-0732">Signal</keyword>
<evidence type="ECO:0000256" key="3">
    <source>
        <dbReference type="ARBA" id="ARBA00022622"/>
    </source>
</evidence>
<feature type="compositionally biased region" description="Low complexity" evidence="9">
    <location>
        <begin position="495"/>
        <end position="541"/>
    </location>
</feature>
<feature type="compositionally biased region" description="Low complexity" evidence="9">
    <location>
        <begin position="222"/>
        <end position="235"/>
    </location>
</feature>
<evidence type="ECO:0000256" key="7">
    <source>
        <dbReference type="ARBA" id="ARBA00023180"/>
    </source>
</evidence>
<feature type="domain" description="UPAR/Ly6" evidence="11">
    <location>
        <begin position="122"/>
        <end position="204"/>
    </location>
</feature>
<dbReference type="Proteomes" id="UP001209878">
    <property type="component" value="Unassembled WGS sequence"/>
</dbReference>
<evidence type="ECO:0000256" key="4">
    <source>
        <dbReference type="ARBA" id="ARBA00022729"/>
    </source>
</evidence>
<sequence length="541" mass="57458">MFPGSLFALLLSTAFCACVVEAVEPTTTADLDTRVTTQPPPPPSPQAVSLQWLLDNVDNMIADLESCCCQDKVPPVNTSVSVATQDTTEIINTVDKTAPTSKSPQYTSSVPKDVATVPDGQWCYTCNNTNTNEACNEGELVKCQSGQESCHTELRYSNGAARISKGCRQLQACESNTAGNSNICPDQNGQSYCVYCCQGYGCNKYLPANPVDVGTKSPDEASTTSMVKSTTVVTLPPSPTTPPVTTSVEPPTISPVTPSVELGSFTAIIDTMESLLPKLQSCCCETGSTTSHDKVVTSSPDIDVTLTSSHADGMTTAPGGLTKSKEDTTEGVTAIKMPTPTPPVITTTPVVKWDDQRETLTSILDLLTNIMPKVTSCCCDDVTSTTTTGLWCYTCNSANTNEECNEGELVKCQSNQESCHTELRYSNNAARISKGCRQLQACQNNAAGNRNNCPDQNGQSYCVYCCQGYGCNKYLPANPAHIGTKPPVQVPPTTPKVKSTTVVTLPPSTKPPVTTSVEPPATPPVTTRVEPPTTPPVTTRV</sequence>
<organism evidence="12 13">
    <name type="scientific">Ridgeia piscesae</name>
    <name type="common">Tubeworm</name>
    <dbReference type="NCBI Taxonomy" id="27915"/>
    <lineage>
        <taxon>Eukaryota</taxon>
        <taxon>Metazoa</taxon>
        <taxon>Spiralia</taxon>
        <taxon>Lophotrochozoa</taxon>
        <taxon>Annelida</taxon>
        <taxon>Polychaeta</taxon>
        <taxon>Sedentaria</taxon>
        <taxon>Canalipalpata</taxon>
        <taxon>Sabellida</taxon>
        <taxon>Siboglinidae</taxon>
        <taxon>Ridgeia</taxon>
    </lineage>
</organism>
<dbReference type="PANTHER" id="PTHR31171">
    <property type="entry name" value="LY6/PLAUR DOMAIN-CONTAINING PROTEIN 6"/>
    <property type="match status" value="1"/>
</dbReference>
<evidence type="ECO:0000313" key="13">
    <source>
        <dbReference type="Proteomes" id="UP001209878"/>
    </source>
</evidence>
<evidence type="ECO:0000256" key="9">
    <source>
        <dbReference type="SAM" id="MobiDB-lite"/>
    </source>
</evidence>
<dbReference type="EMBL" id="JAODUO010003316">
    <property type="protein sequence ID" value="KAK2147953.1"/>
    <property type="molecule type" value="Genomic_DNA"/>
</dbReference>
<dbReference type="InterPro" id="IPR016054">
    <property type="entry name" value="LY6_UPA_recep-like"/>
</dbReference>
<dbReference type="PANTHER" id="PTHR31171:SF3">
    <property type="entry name" value="LY6_PLAUR DOMAIN-CONTAINING PROTEIN 6B"/>
    <property type="match status" value="1"/>
</dbReference>
<dbReference type="GO" id="GO:0030548">
    <property type="term" value="F:acetylcholine receptor regulator activity"/>
    <property type="evidence" value="ECO:0007669"/>
    <property type="project" value="InterPro"/>
</dbReference>
<feature type="region of interest" description="Disordered" evidence="9">
    <location>
        <begin position="307"/>
        <end position="327"/>
    </location>
</feature>
<feature type="region of interest" description="Disordered" evidence="9">
    <location>
        <begin position="486"/>
        <end position="541"/>
    </location>
</feature>
<keyword evidence="8" id="KW-0449">Lipoprotein</keyword>
<feature type="chain" id="PRO_5041982829" description="UPAR/Ly6 domain-containing protein" evidence="10">
    <location>
        <begin position="23"/>
        <end position="541"/>
    </location>
</feature>
<dbReference type="Pfam" id="PF00021">
    <property type="entry name" value="UPAR_LY6"/>
    <property type="match status" value="2"/>
</dbReference>
<keyword evidence="3" id="KW-0336">GPI-anchor</keyword>